<organism evidence="2 3">
    <name type="scientific">Pseudopithomyces chartarum</name>
    <dbReference type="NCBI Taxonomy" id="1892770"/>
    <lineage>
        <taxon>Eukaryota</taxon>
        <taxon>Fungi</taxon>
        <taxon>Dikarya</taxon>
        <taxon>Ascomycota</taxon>
        <taxon>Pezizomycotina</taxon>
        <taxon>Dothideomycetes</taxon>
        <taxon>Pleosporomycetidae</taxon>
        <taxon>Pleosporales</taxon>
        <taxon>Massarineae</taxon>
        <taxon>Didymosphaeriaceae</taxon>
        <taxon>Pseudopithomyces</taxon>
    </lineage>
</organism>
<comment type="caution">
    <text evidence="2">The sequence shown here is derived from an EMBL/GenBank/DDBJ whole genome shotgun (WGS) entry which is preliminary data.</text>
</comment>
<accession>A0AAN6M3Y2</accession>
<feature type="signal peptide" evidence="1">
    <location>
        <begin position="1"/>
        <end position="31"/>
    </location>
</feature>
<reference evidence="2 3" key="1">
    <citation type="submission" date="2021-02" db="EMBL/GenBank/DDBJ databases">
        <title>Genome assembly of Pseudopithomyces chartarum.</title>
        <authorList>
            <person name="Jauregui R."/>
            <person name="Singh J."/>
            <person name="Voisey C."/>
        </authorList>
    </citation>
    <scope>NUCLEOTIDE SEQUENCE [LARGE SCALE GENOMIC DNA]</scope>
    <source>
        <strain evidence="2 3">AGR01</strain>
    </source>
</reference>
<protein>
    <submittedName>
        <fullName evidence="2">Uncharacterized protein</fullName>
    </submittedName>
</protein>
<evidence type="ECO:0000256" key="1">
    <source>
        <dbReference type="SAM" id="SignalP"/>
    </source>
</evidence>
<feature type="chain" id="PRO_5042962763" evidence="1">
    <location>
        <begin position="32"/>
        <end position="90"/>
    </location>
</feature>
<proteinExistence type="predicted"/>
<dbReference type="Proteomes" id="UP001280581">
    <property type="component" value="Unassembled WGS sequence"/>
</dbReference>
<evidence type="ECO:0000313" key="2">
    <source>
        <dbReference type="EMBL" id="KAK3214770.1"/>
    </source>
</evidence>
<name>A0AAN6M3Y2_9PLEO</name>
<dbReference type="AlphaFoldDB" id="A0AAN6M3Y2"/>
<keyword evidence="3" id="KW-1185">Reference proteome</keyword>
<sequence length="90" mass="10235">MKKRKQERKSARRNPAIVLIVSLMLLEDGLSRSFGRGTSRYCEDPEGDRDRDDQWVEFPVGGDKCGEVEECGECVEDVDELDVVGVRGWM</sequence>
<keyword evidence="1" id="KW-0732">Signal</keyword>
<gene>
    <name evidence="2" type="ORF">GRF29_19g1208117</name>
</gene>
<evidence type="ECO:0000313" key="3">
    <source>
        <dbReference type="Proteomes" id="UP001280581"/>
    </source>
</evidence>
<dbReference type="EMBL" id="WVTA01000003">
    <property type="protein sequence ID" value="KAK3214770.1"/>
    <property type="molecule type" value="Genomic_DNA"/>
</dbReference>